<keyword evidence="1" id="KW-0167">Capsid protein</keyword>
<keyword evidence="2" id="KW-1185">Reference proteome</keyword>
<dbReference type="KEGG" id="vg:80397139"/>
<evidence type="ECO:0000313" key="2">
    <source>
        <dbReference type="Proteomes" id="UP000678724"/>
    </source>
</evidence>
<gene>
    <name evidence="1" type="primary">ESE018_2</name>
</gene>
<dbReference type="Proteomes" id="UP000678724">
    <property type="component" value="Segment"/>
</dbReference>
<dbReference type="GO" id="GO:0019028">
    <property type="term" value="C:viral capsid"/>
    <property type="evidence" value="ECO:0007669"/>
    <property type="project" value="UniProtKB-KW"/>
</dbReference>
<name>A0A8S5KXH7_9VIRU</name>
<keyword evidence="1" id="KW-0946">Virion</keyword>
<dbReference type="EMBL" id="BK013373">
    <property type="protein sequence ID" value="DAD49896.1"/>
    <property type="molecule type" value="Genomic_RNA"/>
</dbReference>
<sequence>MAFAPTSPITGAALTGLTTPTYTLTGDTPPAINAKQFAVTTLGGTQTGVLAHSIGSPFTLTAFRPQKFKVLGSPNANGVINSFPRNVFEFLVRKGVSVAVNQPVQLAWARLSIGIPAGNDIYDKVNYLAMMSALIGMLNGNAQQIVDCTVSGNV</sequence>
<protein>
    <submittedName>
        <fullName evidence="1">Coat protein</fullName>
    </submittedName>
</protein>
<organism evidence="1 2">
    <name type="scientific">ssRNA phage ESE018</name>
    <dbReference type="NCBI Taxonomy" id="2786001"/>
    <lineage>
        <taxon>Viruses</taxon>
        <taxon>Riboviria</taxon>
        <taxon>Orthornavirae</taxon>
        <taxon>Lenarviricota</taxon>
        <taxon>Leviviricetes</taxon>
        <taxon>Norzivirales</taxon>
        <taxon>Atkinsviridae</taxon>
        <taxon>Aldormivirus</taxon>
        <taxon>Aldormivirus defluviicola</taxon>
        <taxon>Qeihnovirus defluviicola</taxon>
    </lineage>
</organism>
<evidence type="ECO:0000313" key="1">
    <source>
        <dbReference type="EMBL" id="DAD49896.1"/>
    </source>
</evidence>
<accession>A0A8S5KXH7</accession>
<dbReference type="RefSeq" id="YP_010768914.1">
    <property type="nucleotide sequence ID" value="NC_073825.1"/>
</dbReference>
<proteinExistence type="predicted"/>
<dbReference type="GeneID" id="80397139"/>
<reference evidence="1" key="1">
    <citation type="submission" date="2020-09" db="EMBL/GenBank/DDBJ databases">
        <title>Leviviricetes taxonomy.</title>
        <authorList>
            <person name="Stockdale S.R."/>
            <person name="Callanan J."/>
            <person name="Adriaenssens E.M."/>
            <person name="Kuhn J.H."/>
            <person name="Rumnieks J."/>
            <person name="Shkoporov A."/>
            <person name="Draper L.A."/>
            <person name="Ross P."/>
            <person name="Hill C."/>
        </authorList>
    </citation>
    <scope>NUCLEOTIDE SEQUENCE</scope>
</reference>